<dbReference type="InterPro" id="IPR036915">
    <property type="entry name" value="Cyclin-like_sf"/>
</dbReference>
<dbReference type="SUPFAM" id="SSF47954">
    <property type="entry name" value="Cyclin-like"/>
    <property type="match status" value="1"/>
</dbReference>
<dbReference type="Proteomes" id="UP000248349">
    <property type="component" value="Unassembled WGS sequence"/>
</dbReference>
<dbReference type="RefSeq" id="XP_025427853.1">
    <property type="nucleotide sequence ID" value="XM_025573715.1"/>
</dbReference>
<dbReference type="EMBL" id="KZ821258">
    <property type="protein sequence ID" value="PYH41871.1"/>
    <property type="molecule type" value="Genomic_DNA"/>
</dbReference>
<evidence type="ECO:0000313" key="2">
    <source>
        <dbReference type="Proteomes" id="UP000248349"/>
    </source>
</evidence>
<dbReference type="GO" id="GO:0000307">
    <property type="term" value="C:cyclin-dependent protein kinase holoenzyme complex"/>
    <property type="evidence" value="ECO:0007669"/>
    <property type="project" value="TreeGrafter"/>
</dbReference>
<dbReference type="InterPro" id="IPR013922">
    <property type="entry name" value="Cyclin_PHO80-like"/>
</dbReference>
<dbReference type="GeneID" id="37074943"/>
<proteinExistence type="predicted"/>
<dbReference type="PANTHER" id="PTHR15615:SF32">
    <property type="entry name" value="PROTEIN KINASE COMPLEX COMPONENT, PUTATIVE (AFU_ORTHOLOGUE AFUA_2G07660)-RELATED"/>
    <property type="match status" value="1"/>
</dbReference>
<dbReference type="GO" id="GO:0019901">
    <property type="term" value="F:protein kinase binding"/>
    <property type="evidence" value="ECO:0007669"/>
    <property type="project" value="InterPro"/>
</dbReference>
<keyword evidence="2" id="KW-1185">Reference proteome</keyword>
<organism evidence="1 2">
    <name type="scientific">Aspergillus saccharolyticus JOP 1030-1</name>
    <dbReference type="NCBI Taxonomy" id="1450539"/>
    <lineage>
        <taxon>Eukaryota</taxon>
        <taxon>Fungi</taxon>
        <taxon>Dikarya</taxon>
        <taxon>Ascomycota</taxon>
        <taxon>Pezizomycotina</taxon>
        <taxon>Eurotiomycetes</taxon>
        <taxon>Eurotiomycetidae</taxon>
        <taxon>Eurotiales</taxon>
        <taxon>Aspergillaceae</taxon>
        <taxon>Aspergillus</taxon>
        <taxon>Aspergillus subgen. Circumdati</taxon>
    </lineage>
</organism>
<dbReference type="STRING" id="1450539.A0A318Z3J0"/>
<dbReference type="Pfam" id="PF08613">
    <property type="entry name" value="Cyclin"/>
    <property type="match status" value="1"/>
</dbReference>
<reference evidence="1 2" key="1">
    <citation type="submission" date="2016-12" db="EMBL/GenBank/DDBJ databases">
        <title>The genomes of Aspergillus section Nigri reveals drivers in fungal speciation.</title>
        <authorList>
            <consortium name="DOE Joint Genome Institute"/>
            <person name="Vesth T.C."/>
            <person name="Nybo J."/>
            <person name="Theobald S."/>
            <person name="Brandl J."/>
            <person name="Frisvad J.C."/>
            <person name="Nielsen K.F."/>
            <person name="Lyhne E.K."/>
            <person name="Kogle M.E."/>
            <person name="Kuo A."/>
            <person name="Riley R."/>
            <person name="Clum A."/>
            <person name="Nolan M."/>
            <person name="Lipzen A."/>
            <person name="Salamov A."/>
            <person name="Henrissat B."/>
            <person name="Wiebenga A."/>
            <person name="De Vries R.P."/>
            <person name="Grigoriev I.V."/>
            <person name="Mortensen U.H."/>
            <person name="Andersen M.R."/>
            <person name="Baker S.E."/>
        </authorList>
    </citation>
    <scope>NUCLEOTIDE SEQUENCE [LARGE SCALE GENOMIC DNA]</scope>
    <source>
        <strain evidence="1 2">JOP 1030-1</strain>
    </source>
</reference>
<dbReference type="AlphaFoldDB" id="A0A318Z3J0"/>
<dbReference type="PANTHER" id="PTHR15615">
    <property type="match status" value="1"/>
</dbReference>
<protein>
    <submittedName>
        <fullName evidence="1">Cyclin-domain-containing protein</fullName>
    </submittedName>
</protein>
<gene>
    <name evidence="1" type="ORF">BP01DRAFT_348072</name>
</gene>
<dbReference type="GO" id="GO:0005634">
    <property type="term" value="C:nucleus"/>
    <property type="evidence" value="ECO:0007669"/>
    <property type="project" value="TreeGrafter"/>
</dbReference>
<evidence type="ECO:0000313" key="1">
    <source>
        <dbReference type="EMBL" id="PYH41871.1"/>
    </source>
</evidence>
<dbReference type="Gene3D" id="1.10.472.10">
    <property type="entry name" value="Cyclin-like"/>
    <property type="match status" value="1"/>
</dbReference>
<accession>A0A318Z3J0</accession>
<dbReference type="GO" id="GO:0016538">
    <property type="term" value="F:cyclin-dependent protein serine/threonine kinase regulator activity"/>
    <property type="evidence" value="ECO:0007669"/>
    <property type="project" value="TreeGrafter"/>
</dbReference>
<sequence length="272" mass="30087">MQDFTMNLPSGECGCAHHLPSVTPSAELSDRRDQQAGPEDDSKAWLVADVFHIAPGTALRLLCFSIEILLKTSSEDPRCSQRLVVSCSAQTSGDNVSSGESTPLKSSELHCSPARYENLGHDLMQRSVLSKRFLSKRVPPITLKDYLLRLHQYCPMSTGVYLATSIYITRMVTTEKVIQVNGRNMHRLVLAGLRVAMKTLEDLNYPHSRVAKVGGVTECELLKLEVSFCFLADFELRVDAQMLFEQARLLQAGLDQAGNTSTKAVNDSLLQV</sequence>
<dbReference type="CDD" id="cd20558">
    <property type="entry name" value="CYCLIN_ScPCL7-like"/>
    <property type="match status" value="1"/>
</dbReference>
<dbReference type="OrthoDB" id="5304883at2759"/>
<name>A0A318Z3J0_9EURO</name>